<dbReference type="Proteomes" id="UP000190813">
    <property type="component" value="Unassembled WGS sequence"/>
</dbReference>
<dbReference type="Gene3D" id="3.30.530.20">
    <property type="match status" value="1"/>
</dbReference>
<evidence type="ECO:0000313" key="1">
    <source>
        <dbReference type="EMBL" id="OPC63425.1"/>
    </source>
</evidence>
<name>A0A1T3MFN0_9FLAO</name>
<dbReference type="CDD" id="cd07820">
    <property type="entry name" value="SRPBCC_3"/>
    <property type="match status" value="1"/>
</dbReference>
<accession>A0A1T3MFN0</accession>
<proteinExistence type="predicted"/>
<dbReference type="RefSeq" id="WP_078772079.1">
    <property type="nucleotide sequence ID" value="NZ_CBCSBR010000009.1"/>
</dbReference>
<dbReference type="GO" id="GO:0051301">
    <property type="term" value="P:cell division"/>
    <property type="evidence" value="ECO:0007669"/>
    <property type="project" value="UniProtKB-KW"/>
</dbReference>
<dbReference type="AlphaFoldDB" id="A0A1T3MFN0"/>
<protein>
    <submittedName>
        <fullName evidence="1">Cell division protein</fullName>
    </submittedName>
</protein>
<dbReference type="SUPFAM" id="SSF55961">
    <property type="entry name" value="Bet v1-like"/>
    <property type="match status" value="1"/>
</dbReference>
<evidence type="ECO:0000313" key="2">
    <source>
        <dbReference type="Proteomes" id="UP000190813"/>
    </source>
</evidence>
<sequence>MPVIELKTHINADIQIVFDLSRSIDLHTISTANTNEKAIAGVTSGLINNGETVTWQATHFGIRQTLTSKITALDPPFHFRDEMLKGAFKYIKHDHYFEKKDTGTIMTDIFRFDSPLGILGMLFNKLILTNYLKQFLLSRNQIIKDFAESDEWKKVLK</sequence>
<keyword evidence="1" id="KW-0131">Cell cycle</keyword>
<keyword evidence="1" id="KW-0132">Cell division</keyword>
<organism evidence="1 2">
    <name type="scientific">Elizabethkingia occulta</name>
    <dbReference type="NCBI Taxonomy" id="1867263"/>
    <lineage>
        <taxon>Bacteria</taxon>
        <taxon>Pseudomonadati</taxon>
        <taxon>Bacteroidota</taxon>
        <taxon>Flavobacteriia</taxon>
        <taxon>Flavobacteriales</taxon>
        <taxon>Weeksellaceae</taxon>
        <taxon>Elizabethkingia</taxon>
    </lineage>
</organism>
<comment type="caution">
    <text evidence="1">The sequence shown here is derived from an EMBL/GenBank/DDBJ whole genome shotgun (WGS) entry which is preliminary data.</text>
</comment>
<dbReference type="EMBL" id="MAHX01000016">
    <property type="protein sequence ID" value="OPC63425.1"/>
    <property type="molecule type" value="Genomic_DNA"/>
</dbReference>
<dbReference type="InterPro" id="IPR023393">
    <property type="entry name" value="START-like_dom_sf"/>
</dbReference>
<reference evidence="1 2" key="1">
    <citation type="submission" date="2016-06" db="EMBL/GenBank/DDBJ databases">
        <title>Revisiting the taxonomy of the Elizabethkingia Genus based on Whole-Genome Sequencing, Optical Mapping, and MALDI-TOF.</title>
        <authorList>
            <person name="Nicholson A.C."/>
        </authorList>
    </citation>
    <scope>NUCLEOTIDE SEQUENCE [LARGE SCALE GENOMIC DNA]</scope>
    <source>
        <strain evidence="1 2">G4070</strain>
    </source>
</reference>
<keyword evidence="2" id="KW-1185">Reference proteome</keyword>
<gene>
    <name evidence="1" type="ORF">BAZ10_04905</name>
</gene>